<dbReference type="PROSITE" id="PS50262">
    <property type="entry name" value="G_PROTEIN_RECEP_F1_2"/>
    <property type="match status" value="1"/>
</dbReference>
<feature type="transmembrane region" description="Helical" evidence="9">
    <location>
        <begin position="239"/>
        <end position="262"/>
    </location>
</feature>
<dbReference type="GO" id="GO:0004930">
    <property type="term" value="F:G protein-coupled receptor activity"/>
    <property type="evidence" value="ECO:0007669"/>
    <property type="project" value="UniProtKB-KW"/>
</dbReference>
<evidence type="ECO:0000256" key="9">
    <source>
        <dbReference type="SAM" id="Phobius"/>
    </source>
</evidence>
<dbReference type="PANTHER" id="PTHR24228:SF59">
    <property type="entry name" value="NEUROPEPTIDE RECEPTOR 15"/>
    <property type="match status" value="1"/>
</dbReference>
<protein>
    <recommendedName>
        <fullName evidence="10">G-protein coupled receptors family 1 profile domain-containing protein</fullName>
    </recommendedName>
</protein>
<keyword evidence="5" id="KW-0297">G-protein coupled receptor</keyword>
<comment type="caution">
    <text evidence="11">The sequence shown here is derived from an EMBL/GenBank/DDBJ whole genome shotgun (WGS) entry which is preliminary data.</text>
</comment>
<feature type="transmembrane region" description="Helical" evidence="9">
    <location>
        <begin position="268"/>
        <end position="291"/>
    </location>
</feature>
<evidence type="ECO:0000256" key="6">
    <source>
        <dbReference type="ARBA" id="ARBA00023136"/>
    </source>
</evidence>
<evidence type="ECO:0000313" key="11">
    <source>
        <dbReference type="EMBL" id="OQV19450.1"/>
    </source>
</evidence>
<evidence type="ECO:0000256" key="5">
    <source>
        <dbReference type="ARBA" id="ARBA00023040"/>
    </source>
</evidence>
<evidence type="ECO:0000256" key="7">
    <source>
        <dbReference type="ARBA" id="ARBA00023170"/>
    </source>
</evidence>
<evidence type="ECO:0000313" key="12">
    <source>
        <dbReference type="Proteomes" id="UP000192578"/>
    </source>
</evidence>
<evidence type="ECO:0000259" key="10">
    <source>
        <dbReference type="PROSITE" id="PS50262"/>
    </source>
</evidence>
<accession>A0A1W0WW78</accession>
<dbReference type="GO" id="GO:0005886">
    <property type="term" value="C:plasma membrane"/>
    <property type="evidence" value="ECO:0007669"/>
    <property type="project" value="UniProtKB-SubCell"/>
</dbReference>
<keyword evidence="7" id="KW-0675">Receptor</keyword>
<feature type="transmembrane region" description="Helical" evidence="9">
    <location>
        <begin position="26"/>
        <end position="53"/>
    </location>
</feature>
<dbReference type="CDD" id="cd00637">
    <property type="entry name" value="7tm_classA_rhodopsin-like"/>
    <property type="match status" value="1"/>
</dbReference>
<evidence type="ECO:0000256" key="8">
    <source>
        <dbReference type="ARBA" id="ARBA00023224"/>
    </source>
</evidence>
<evidence type="ECO:0000256" key="1">
    <source>
        <dbReference type="ARBA" id="ARBA00004651"/>
    </source>
</evidence>
<keyword evidence="12" id="KW-1185">Reference proteome</keyword>
<feature type="transmembrane region" description="Helical" evidence="9">
    <location>
        <begin position="199"/>
        <end position="218"/>
    </location>
</feature>
<evidence type="ECO:0000256" key="2">
    <source>
        <dbReference type="ARBA" id="ARBA00022475"/>
    </source>
</evidence>
<dbReference type="Gene3D" id="1.20.1070.10">
    <property type="entry name" value="Rhodopsin 7-helix transmembrane proteins"/>
    <property type="match status" value="1"/>
</dbReference>
<feature type="transmembrane region" description="Helical" evidence="9">
    <location>
        <begin position="142"/>
        <end position="161"/>
    </location>
</feature>
<dbReference type="SUPFAM" id="SSF81321">
    <property type="entry name" value="Family A G protein-coupled receptor-like"/>
    <property type="match status" value="1"/>
</dbReference>
<organism evidence="11 12">
    <name type="scientific">Hypsibius exemplaris</name>
    <name type="common">Freshwater tardigrade</name>
    <dbReference type="NCBI Taxonomy" id="2072580"/>
    <lineage>
        <taxon>Eukaryota</taxon>
        <taxon>Metazoa</taxon>
        <taxon>Ecdysozoa</taxon>
        <taxon>Tardigrada</taxon>
        <taxon>Eutardigrada</taxon>
        <taxon>Parachela</taxon>
        <taxon>Hypsibioidea</taxon>
        <taxon>Hypsibiidae</taxon>
        <taxon>Hypsibius</taxon>
    </lineage>
</organism>
<dbReference type="AlphaFoldDB" id="A0A1W0WW78"/>
<reference evidence="12" key="1">
    <citation type="submission" date="2017-01" db="EMBL/GenBank/DDBJ databases">
        <title>Comparative genomics of anhydrobiosis in the tardigrade Hypsibius dujardini.</title>
        <authorList>
            <person name="Yoshida Y."/>
            <person name="Koutsovoulos G."/>
            <person name="Laetsch D."/>
            <person name="Stevens L."/>
            <person name="Kumar S."/>
            <person name="Horikawa D."/>
            <person name="Ishino K."/>
            <person name="Komine S."/>
            <person name="Tomita M."/>
            <person name="Blaxter M."/>
            <person name="Arakawa K."/>
        </authorList>
    </citation>
    <scope>NUCLEOTIDE SEQUENCE [LARGE SCALE GENOMIC DNA]</scope>
    <source>
        <strain evidence="12">Z151</strain>
    </source>
</reference>
<gene>
    <name evidence="11" type="ORF">BV898_06441</name>
</gene>
<dbReference type="InterPro" id="IPR017452">
    <property type="entry name" value="GPCR_Rhodpsn_7TM"/>
</dbReference>
<dbReference type="EMBL" id="MTYJ01000038">
    <property type="protein sequence ID" value="OQV19450.1"/>
    <property type="molecule type" value="Genomic_DNA"/>
</dbReference>
<dbReference type="OrthoDB" id="9444602at2759"/>
<evidence type="ECO:0000256" key="3">
    <source>
        <dbReference type="ARBA" id="ARBA00022692"/>
    </source>
</evidence>
<keyword evidence="4 9" id="KW-1133">Transmembrane helix</keyword>
<feature type="transmembrane region" description="Helical" evidence="9">
    <location>
        <begin position="105"/>
        <end position="130"/>
    </location>
</feature>
<keyword evidence="6 9" id="KW-0472">Membrane</keyword>
<proteinExistence type="predicted"/>
<dbReference type="Proteomes" id="UP000192578">
    <property type="component" value="Unassembled WGS sequence"/>
</dbReference>
<keyword evidence="2" id="KW-1003">Cell membrane</keyword>
<sequence length="335" mass="37409">MNSTSTNNSFPLASRPPNPFVDPKSLLYFTVFLLLTNAFGTVANILLLLAIAIHRPLRKTVSHILIAHCLVLDLASTIVSVPASVVQVYLPPHLPAYFCRYEGLLVYGVNMAISWATTVIALQRLAAALLHRHFKTFMTTRGFLRAMLLFPWLVTAILVVFTTTETGLKIARLGAGNCVIVSASNSSTPVFVYTVFSRYLPTVLDGVSYLVVLTKTCGDLRRRPGSHSLQRRLELSRMLFLSFLWRCCTVYPSTVAISFFPAEYARNFAAQMATAFLWFSFGAIDPIFFWASSRLFQRGVKEVLSHGKRYFCCGAPDNRRIVPAPASHYTTRHIT</sequence>
<keyword evidence="8" id="KW-0807">Transducer</keyword>
<keyword evidence="3 9" id="KW-0812">Transmembrane</keyword>
<feature type="transmembrane region" description="Helical" evidence="9">
    <location>
        <begin position="65"/>
        <end position="85"/>
    </location>
</feature>
<evidence type="ECO:0000256" key="4">
    <source>
        <dbReference type="ARBA" id="ARBA00022989"/>
    </source>
</evidence>
<comment type="subcellular location">
    <subcellularLocation>
        <location evidence="1">Cell membrane</location>
        <topology evidence="1">Multi-pass membrane protein</topology>
    </subcellularLocation>
</comment>
<feature type="domain" description="G-protein coupled receptors family 1 profile" evidence="10">
    <location>
        <begin position="43"/>
        <end position="289"/>
    </location>
</feature>
<dbReference type="PANTHER" id="PTHR24228">
    <property type="entry name" value="B2 BRADYKININ RECEPTOR/ANGIOTENSIN II RECEPTOR"/>
    <property type="match status" value="1"/>
</dbReference>
<name>A0A1W0WW78_HYPEX</name>